<evidence type="ECO:0000313" key="2">
    <source>
        <dbReference type="EMBL" id="KFA67506.1"/>
    </source>
</evidence>
<name>A0A084QU71_STAC4</name>
<reference evidence="2 3" key="1">
    <citation type="journal article" date="2014" name="BMC Genomics">
        <title>Comparative genome sequencing reveals chemotype-specific gene clusters in the toxigenic black mold Stachybotrys.</title>
        <authorList>
            <person name="Semeiks J."/>
            <person name="Borek D."/>
            <person name="Otwinowski Z."/>
            <person name="Grishin N.V."/>
        </authorList>
    </citation>
    <scope>NUCLEOTIDE SEQUENCE [LARGE SCALE GENOMIC DNA]</scope>
    <source>
        <strain evidence="2 3">IBT 40285</strain>
    </source>
</reference>
<sequence>MLGEDPRSGAKADQADEAKMMAQGSSLEGGKLAVRLEAPDQGIIQPSGSVERCFTFLRKFVRETEPRPVGGSDKSLDFDGNGSLQLEMQGDKKDDDEEEEEEVVVEEEEREERGGCVHVQHAKGSTSTTFADLYEHPNSIQDGYNMKRPPMIPSSGDEQTSAHAPSKVAEEQQEEEEEEDEEQQVEGRPGKGTRAGGAMRAEQPPHSISFPASKFGTKRGSPKTPRSDLLDSYIADG</sequence>
<dbReference type="EMBL" id="KL660192">
    <property type="protein sequence ID" value="KFA67506.1"/>
    <property type="molecule type" value="Genomic_DNA"/>
</dbReference>
<feature type="region of interest" description="Disordered" evidence="1">
    <location>
        <begin position="64"/>
        <end position="237"/>
    </location>
</feature>
<protein>
    <submittedName>
        <fullName evidence="2">Uncharacterized protein</fullName>
    </submittedName>
</protein>
<dbReference type="Proteomes" id="UP000028524">
    <property type="component" value="Unassembled WGS sequence"/>
</dbReference>
<proteinExistence type="predicted"/>
<evidence type="ECO:0000313" key="3">
    <source>
        <dbReference type="Proteomes" id="UP000028524"/>
    </source>
</evidence>
<gene>
    <name evidence="2" type="ORF">S40285_09835</name>
</gene>
<dbReference type="HOGENOM" id="CLU_1171276_0_0_1"/>
<organism evidence="2 3">
    <name type="scientific">Stachybotrys chlorohalonatus (strain IBT 40285)</name>
    <dbReference type="NCBI Taxonomy" id="1283841"/>
    <lineage>
        <taxon>Eukaryota</taxon>
        <taxon>Fungi</taxon>
        <taxon>Dikarya</taxon>
        <taxon>Ascomycota</taxon>
        <taxon>Pezizomycotina</taxon>
        <taxon>Sordariomycetes</taxon>
        <taxon>Hypocreomycetidae</taxon>
        <taxon>Hypocreales</taxon>
        <taxon>Stachybotryaceae</taxon>
        <taxon>Stachybotrys</taxon>
    </lineage>
</organism>
<dbReference type="InParanoid" id="A0A084QU71"/>
<dbReference type="AlphaFoldDB" id="A0A084QU71"/>
<feature type="compositionally biased region" description="Acidic residues" evidence="1">
    <location>
        <begin position="94"/>
        <end position="110"/>
    </location>
</feature>
<feature type="region of interest" description="Disordered" evidence="1">
    <location>
        <begin position="1"/>
        <end position="25"/>
    </location>
</feature>
<evidence type="ECO:0000256" key="1">
    <source>
        <dbReference type="SAM" id="MobiDB-lite"/>
    </source>
</evidence>
<keyword evidence="3" id="KW-1185">Reference proteome</keyword>
<accession>A0A084QU71</accession>
<feature type="compositionally biased region" description="Basic and acidic residues" evidence="1">
    <location>
        <begin position="1"/>
        <end position="19"/>
    </location>
</feature>
<feature type="compositionally biased region" description="Acidic residues" evidence="1">
    <location>
        <begin position="171"/>
        <end position="184"/>
    </location>
</feature>